<protein>
    <submittedName>
        <fullName evidence="2">MerR family transcriptional regulator</fullName>
    </submittedName>
</protein>
<sequence>MADAKAVGAFRTISEVSDDIGVPQHVLRFWETKFPAIKPMKRGGNRRYYRPEDIQLLQAINRLLYTDGYTIKGVQKLIKDRGTRAVIGVGGEGAPVPPPAAPSDLFVSEQPVEVSAFGASQVVELRAIRDRLAAALQQSLAA</sequence>
<dbReference type="PROSITE" id="PS50937">
    <property type="entry name" value="HTH_MERR_2"/>
    <property type="match status" value="1"/>
</dbReference>
<gene>
    <name evidence="2" type="ORF">ACFOMD_13315</name>
</gene>
<dbReference type="InterPro" id="IPR000551">
    <property type="entry name" value="MerR-type_HTH_dom"/>
</dbReference>
<dbReference type="SMART" id="SM00422">
    <property type="entry name" value="HTH_MERR"/>
    <property type="match status" value="1"/>
</dbReference>
<reference evidence="3" key="1">
    <citation type="journal article" date="2019" name="Int. J. Syst. Evol. Microbiol.">
        <title>The Global Catalogue of Microorganisms (GCM) 10K type strain sequencing project: providing services to taxonomists for standard genome sequencing and annotation.</title>
        <authorList>
            <consortium name="The Broad Institute Genomics Platform"/>
            <consortium name="The Broad Institute Genome Sequencing Center for Infectious Disease"/>
            <person name="Wu L."/>
            <person name="Ma J."/>
        </authorList>
    </citation>
    <scope>NUCLEOTIDE SEQUENCE [LARGE SCALE GENOMIC DNA]</scope>
    <source>
        <strain evidence="3">KCTC 42644</strain>
    </source>
</reference>
<keyword evidence="3" id="KW-1185">Reference proteome</keyword>
<organism evidence="2 3">
    <name type="scientific">Sphingoaurantiacus capsulatus</name>
    <dbReference type="NCBI Taxonomy" id="1771310"/>
    <lineage>
        <taxon>Bacteria</taxon>
        <taxon>Pseudomonadati</taxon>
        <taxon>Pseudomonadota</taxon>
        <taxon>Alphaproteobacteria</taxon>
        <taxon>Sphingomonadales</taxon>
        <taxon>Sphingosinicellaceae</taxon>
        <taxon>Sphingoaurantiacus</taxon>
    </lineage>
</organism>
<dbReference type="SUPFAM" id="SSF46955">
    <property type="entry name" value="Putative DNA-binding domain"/>
    <property type="match status" value="1"/>
</dbReference>
<dbReference type="Gene3D" id="1.10.1660.10">
    <property type="match status" value="1"/>
</dbReference>
<dbReference type="RefSeq" id="WP_380862163.1">
    <property type="nucleotide sequence ID" value="NZ_JBHRXV010000011.1"/>
</dbReference>
<proteinExistence type="predicted"/>
<name>A0ABV7XCC1_9SPHN</name>
<dbReference type="CDD" id="cd04765">
    <property type="entry name" value="HTH_MlrA-like_sg2"/>
    <property type="match status" value="1"/>
</dbReference>
<dbReference type="Proteomes" id="UP001595615">
    <property type="component" value="Unassembled WGS sequence"/>
</dbReference>
<dbReference type="EMBL" id="JBHRXV010000011">
    <property type="protein sequence ID" value="MFC3713556.1"/>
    <property type="molecule type" value="Genomic_DNA"/>
</dbReference>
<accession>A0ABV7XCC1</accession>
<evidence type="ECO:0000259" key="1">
    <source>
        <dbReference type="PROSITE" id="PS50937"/>
    </source>
</evidence>
<dbReference type="InterPro" id="IPR009061">
    <property type="entry name" value="DNA-bd_dom_put_sf"/>
</dbReference>
<evidence type="ECO:0000313" key="2">
    <source>
        <dbReference type="EMBL" id="MFC3713556.1"/>
    </source>
</evidence>
<evidence type="ECO:0000313" key="3">
    <source>
        <dbReference type="Proteomes" id="UP001595615"/>
    </source>
</evidence>
<dbReference type="Pfam" id="PF13411">
    <property type="entry name" value="MerR_1"/>
    <property type="match status" value="1"/>
</dbReference>
<comment type="caution">
    <text evidence="2">The sequence shown here is derived from an EMBL/GenBank/DDBJ whole genome shotgun (WGS) entry which is preliminary data.</text>
</comment>
<feature type="domain" description="HTH merR-type" evidence="1">
    <location>
        <begin position="12"/>
        <end position="80"/>
    </location>
</feature>